<accession>A0A0C9X7Z0</accession>
<protein>
    <submittedName>
        <fullName evidence="2">Uncharacterized protein</fullName>
    </submittedName>
</protein>
<organism evidence="2 3">
    <name type="scientific">Laccaria amethystina LaAM-08-1</name>
    <dbReference type="NCBI Taxonomy" id="1095629"/>
    <lineage>
        <taxon>Eukaryota</taxon>
        <taxon>Fungi</taxon>
        <taxon>Dikarya</taxon>
        <taxon>Basidiomycota</taxon>
        <taxon>Agaricomycotina</taxon>
        <taxon>Agaricomycetes</taxon>
        <taxon>Agaricomycetidae</taxon>
        <taxon>Agaricales</taxon>
        <taxon>Agaricineae</taxon>
        <taxon>Hydnangiaceae</taxon>
        <taxon>Laccaria</taxon>
    </lineage>
</organism>
<keyword evidence="1" id="KW-0472">Membrane</keyword>
<name>A0A0C9X7Z0_9AGAR</name>
<reference evidence="2 3" key="1">
    <citation type="submission" date="2014-04" db="EMBL/GenBank/DDBJ databases">
        <authorList>
            <consortium name="DOE Joint Genome Institute"/>
            <person name="Kuo A."/>
            <person name="Kohler A."/>
            <person name="Nagy L.G."/>
            <person name="Floudas D."/>
            <person name="Copeland A."/>
            <person name="Barry K.W."/>
            <person name="Cichocki N."/>
            <person name="Veneault-Fourrey C."/>
            <person name="LaButti K."/>
            <person name="Lindquist E.A."/>
            <person name="Lipzen A."/>
            <person name="Lundell T."/>
            <person name="Morin E."/>
            <person name="Murat C."/>
            <person name="Sun H."/>
            <person name="Tunlid A."/>
            <person name="Henrissat B."/>
            <person name="Grigoriev I.V."/>
            <person name="Hibbett D.S."/>
            <person name="Martin F."/>
            <person name="Nordberg H.P."/>
            <person name="Cantor M.N."/>
            <person name="Hua S.X."/>
        </authorList>
    </citation>
    <scope>NUCLEOTIDE SEQUENCE [LARGE SCALE GENOMIC DNA]</scope>
    <source>
        <strain evidence="2 3">LaAM-08-1</strain>
    </source>
</reference>
<keyword evidence="3" id="KW-1185">Reference proteome</keyword>
<gene>
    <name evidence="2" type="ORF">K443DRAFT_649409</name>
</gene>
<keyword evidence="1" id="KW-0812">Transmembrane</keyword>
<dbReference type="AlphaFoldDB" id="A0A0C9X7Z0"/>
<dbReference type="Proteomes" id="UP000054477">
    <property type="component" value="Unassembled WGS sequence"/>
</dbReference>
<dbReference type="EMBL" id="KN838908">
    <property type="protein sequence ID" value="KIJ92457.1"/>
    <property type="molecule type" value="Genomic_DNA"/>
</dbReference>
<dbReference type="HOGENOM" id="CLU_177420_0_0_1"/>
<evidence type="ECO:0000313" key="3">
    <source>
        <dbReference type="Proteomes" id="UP000054477"/>
    </source>
</evidence>
<keyword evidence="1" id="KW-1133">Transmembrane helix</keyword>
<sequence length="62" mass="6872">MQKPQLTIFRVAVKAPWGQVPAPLNSCDLPFLVFIFTILLAPPFIAVNTQTGWFIVEQATVS</sequence>
<reference evidence="3" key="2">
    <citation type="submission" date="2015-01" db="EMBL/GenBank/DDBJ databases">
        <title>Evolutionary Origins and Diversification of the Mycorrhizal Mutualists.</title>
        <authorList>
            <consortium name="DOE Joint Genome Institute"/>
            <consortium name="Mycorrhizal Genomics Consortium"/>
            <person name="Kohler A."/>
            <person name="Kuo A."/>
            <person name="Nagy L.G."/>
            <person name="Floudas D."/>
            <person name="Copeland A."/>
            <person name="Barry K.W."/>
            <person name="Cichocki N."/>
            <person name="Veneault-Fourrey C."/>
            <person name="LaButti K."/>
            <person name="Lindquist E.A."/>
            <person name="Lipzen A."/>
            <person name="Lundell T."/>
            <person name="Morin E."/>
            <person name="Murat C."/>
            <person name="Riley R."/>
            <person name="Ohm R."/>
            <person name="Sun H."/>
            <person name="Tunlid A."/>
            <person name="Henrissat B."/>
            <person name="Grigoriev I.V."/>
            <person name="Hibbett D.S."/>
            <person name="Martin F."/>
        </authorList>
    </citation>
    <scope>NUCLEOTIDE SEQUENCE [LARGE SCALE GENOMIC DNA]</scope>
    <source>
        <strain evidence="3">LaAM-08-1</strain>
    </source>
</reference>
<feature type="transmembrane region" description="Helical" evidence="1">
    <location>
        <begin position="31"/>
        <end position="56"/>
    </location>
</feature>
<evidence type="ECO:0000256" key="1">
    <source>
        <dbReference type="SAM" id="Phobius"/>
    </source>
</evidence>
<proteinExistence type="predicted"/>
<evidence type="ECO:0000313" key="2">
    <source>
        <dbReference type="EMBL" id="KIJ92457.1"/>
    </source>
</evidence>